<gene>
    <name evidence="2" type="ordered locus">Sama_2334</name>
</gene>
<evidence type="ECO:0000313" key="2">
    <source>
        <dbReference type="EMBL" id="ABM00540.1"/>
    </source>
</evidence>
<evidence type="ECO:0000313" key="3">
    <source>
        <dbReference type="Proteomes" id="UP000009175"/>
    </source>
</evidence>
<dbReference type="OrthoDB" id="2044686at2"/>
<dbReference type="InterPro" id="IPR016181">
    <property type="entry name" value="Acyl_CoA_acyltransferase"/>
</dbReference>
<dbReference type="PROSITE" id="PS51186">
    <property type="entry name" value="GNAT"/>
    <property type="match status" value="1"/>
</dbReference>
<protein>
    <submittedName>
        <fullName evidence="2">Acetyltransferase</fullName>
    </submittedName>
</protein>
<dbReference type="GO" id="GO:0016747">
    <property type="term" value="F:acyltransferase activity, transferring groups other than amino-acyl groups"/>
    <property type="evidence" value="ECO:0007669"/>
    <property type="project" value="InterPro"/>
</dbReference>
<dbReference type="RefSeq" id="WP_011760447.1">
    <property type="nucleotide sequence ID" value="NC_008700.1"/>
</dbReference>
<evidence type="ECO:0000259" key="1">
    <source>
        <dbReference type="PROSITE" id="PS51186"/>
    </source>
</evidence>
<keyword evidence="3" id="KW-1185">Reference proteome</keyword>
<accession>A1S833</accession>
<dbReference type="SUPFAM" id="SSF55729">
    <property type="entry name" value="Acyl-CoA N-acyltransferases (Nat)"/>
    <property type="match status" value="1"/>
</dbReference>
<dbReference type="Gene3D" id="3.40.630.30">
    <property type="match status" value="1"/>
</dbReference>
<dbReference type="Pfam" id="PF13302">
    <property type="entry name" value="Acetyltransf_3"/>
    <property type="match status" value="1"/>
</dbReference>
<sequence length="165" mass="18733">MNIRLKQAEIKDFDGFLAIRSEAKNVYWSGFSAAPRSETLRQHFINAINSETRKFYLLFMDELVIGYLYIDYDCASNIAEVAYGVSEHFSGKGLAAKMIDMGMSSLPVDCKAVIAWIAESNVASTKSIERLGFIKSNESLLRTFAQEEQPLKFYKFIKNIGEHHD</sequence>
<dbReference type="STRING" id="326297.Sama_2334"/>
<keyword evidence="2" id="KW-0808">Transferase</keyword>
<name>A1S833_SHEAM</name>
<dbReference type="KEGG" id="saz:Sama_2334"/>
<reference evidence="2 3" key="1">
    <citation type="submission" date="2006-12" db="EMBL/GenBank/DDBJ databases">
        <title>Complete sequence of Shewanella amazonensis SB2B.</title>
        <authorList>
            <consortium name="US DOE Joint Genome Institute"/>
            <person name="Copeland A."/>
            <person name="Lucas S."/>
            <person name="Lapidus A."/>
            <person name="Barry K."/>
            <person name="Detter J.C."/>
            <person name="Glavina del Rio T."/>
            <person name="Hammon N."/>
            <person name="Israni S."/>
            <person name="Dalin E."/>
            <person name="Tice H."/>
            <person name="Pitluck S."/>
            <person name="Munk A.C."/>
            <person name="Brettin T."/>
            <person name="Bruce D."/>
            <person name="Han C."/>
            <person name="Tapia R."/>
            <person name="Gilna P."/>
            <person name="Schmutz J."/>
            <person name="Larimer F."/>
            <person name="Land M."/>
            <person name="Hauser L."/>
            <person name="Kyrpides N."/>
            <person name="Mikhailova N."/>
            <person name="Fredrickson J."/>
            <person name="Richardson P."/>
        </authorList>
    </citation>
    <scope>NUCLEOTIDE SEQUENCE [LARGE SCALE GENOMIC DNA]</scope>
    <source>
        <strain evidence="3">ATCC BAA-1098 / SB2B</strain>
    </source>
</reference>
<proteinExistence type="predicted"/>
<dbReference type="eggNOG" id="COG1670">
    <property type="taxonomic scope" value="Bacteria"/>
</dbReference>
<dbReference type="EMBL" id="CP000507">
    <property type="protein sequence ID" value="ABM00540.1"/>
    <property type="molecule type" value="Genomic_DNA"/>
</dbReference>
<dbReference type="AlphaFoldDB" id="A1S833"/>
<dbReference type="InterPro" id="IPR000182">
    <property type="entry name" value="GNAT_dom"/>
</dbReference>
<dbReference type="Proteomes" id="UP000009175">
    <property type="component" value="Chromosome"/>
</dbReference>
<organism evidence="2 3">
    <name type="scientific">Shewanella amazonensis (strain ATCC BAA-1098 / SB2B)</name>
    <dbReference type="NCBI Taxonomy" id="326297"/>
    <lineage>
        <taxon>Bacteria</taxon>
        <taxon>Pseudomonadati</taxon>
        <taxon>Pseudomonadota</taxon>
        <taxon>Gammaproteobacteria</taxon>
        <taxon>Alteromonadales</taxon>
        <taxon>Shewanellaceae</taxon>
        <taxon>Shewanella</taxon>
    </lineage>
</organism>
<feature type="domain" description="N-acetyltransferase" evidence="1">
    <location>
        <begin position="3"/>
        <end position="165"/>
    </location>
</feature>
<dbReference type="HOGENOM" id="CLU_134281_0_0_6"/>